<evidence type="ECO:0000256" key="2">
    <source>
        <dbReference type="SAM" id="Phobius"/>
    </source>
</evidence>
<organism evidence="3 4">
    <name type="scientific">Ceratodon purpureus</name>
    <name type="common">Fire moss</name>
    <name type="synonym">Dicranum purpureum</name>
    <dbReference type="NCBI Taxonomy" id="3225"/>
    <lineage>
        <taxon>Eukaryota</taxon>
        <taxon>Viridiplantae</taxon>
        <taxon>Streptophyta</taxon>
        <taxon>Embryophyta</taxon>
        <taxon>Bryophyta</taxon>
        <taxon>Bryophytina</taxon>
        <taxon>Bryopsida</taxon>
        <taxon>Dicranidae</taxon>
        <taxon>Pseudoditrichales</taxon>
        <taxon>Ditrichaceae</taxon>
        <taxon>Ceratodon</taxon>
    </lineage>
</organism>
<feature type="region of interest" description="Disordered" evidence="1">
    <location>
        <begin position="116"/>
        <end position="141"/>
    </location>
</feature>
<keyword evidence="2" id="KW-1133">Transmembrane helix</keyword>
<evidence type="ECO:0000256" key="1">
    <source>
        <dbReference type="SAM" id="MobiDB-lite"/>
    </source>
</evidence>
<dbReference type="InterPro" id="IPR002523">
    <property type="entry name" value="MgTranspt_CorA/ZnTranspt_ZntB"/>
</dbReference>
<feature type="transmembrane region" description="Helical" evidence="2">
    <location>
        <begin position="458"/>
        <end position="479"/>
    </location>
</feature>
<dbReference type="EMBL" id="CM026428">
    <property type="protein sequence ID" value="KAG0566841.1"/>
    <property type="molecule type" value="Genomic_DNA"/>
</dbReference>
<gene>
    <name evidence="3" type="ORF">KC19_7G091900</name>
</gene>
<name>A0A8T0H4A1_CERPU</name>
<dbReference type="PANTHER" id="PTHR46950">
    <property type="entry name" value="MAGNESIUM TRANSPORTER CORA-LIKE FAMILY PROTEIN"/>
    <property type="match status" value="1"/>
</dbReference>
<proteinExistence type="predicted"/>
<feature type="region of interest" description="Disordered" evidence="1">
    <location>
        <begin position="71"/>
        <end position="100"/>
    </location>
</feature>
<keyword evidence="2" id="KW-0812">Transmembrane</keyword>
<dbReference type="Proteomes" id="UP000822688">
    <property type="component" value="Chromosome 7"/>
</dbReference>
<dbReference type="PANTHER" id="PTHR46950:SF2">
    <property type="entry name" value="MAGNESIUM TRANSPORTER CORA-LIKE FAMILY PROTEIN"/>
    <property type="match status" value="1"/>
</dbReference>
<dbReference type="Pfam" id="PF01544">
    <property type="entry name" value="CorA"/>
    <property type="match status" value="1"/>
</dbReference>
<dbReference type="GO" id="GO:0016020">
    <property type="term" value="C:membrane"/>
    <property type="evidence" value="ECO:0007669"/>
    <property type="project" value="InterPro"/>
</dbReference>
<dbReference type="AlphaFoldDB" id="A0A8T0H4A1"/>
<keyword evidence="2" id="KW-0472">Membrane</keyword>
<evidence type="ECO:0000313" key="3">
    <source>
        <dbReference type="EMBL" id="KAG0566841.1"/>
    </source>
</evidence>
<dbReference type="GO" id="GO:0046873">
    <property type="term" value="F:metal ion transmembrane transporter activity"/>
    <property type="evidence" value="ECO:0007669"/>
    <property type="project" value="InterPro"/>
</dbReference>
<evidence type="ECO:0008006" key="5">
    <source>
        <dbReference type="Google" id="ProtNLM"/>
    </source>
</evidence>
<reference evidence="3" key="1">
    <citation type="submission" date="2020-06" db="EMBL/GenBank/DDBJ databases">
        <title>WGS assembly of Ceratodon purpureus strain R40.</title>
        <authorList>
            <person name="Carey S.B."/>
            <person name="Jenkins J."/>
            <person name="Shu S."/>
            <person name="Lovell J.T."/>
            <person name="Sreedasyam A."/>
            <person name="Maumus F."/>
            <person name="Tiley G.P."/>
            <person name="Fernandez-Pozo N."/>
            <person name="Barry K."/>
            <person name="Chen C."/>
            <person name="Wang M."/>
            <person name="Lipzen A."/>
            <person name="Daum C."/>
            <person name="Saski C.A."/>
            <person name="Payton A.C."/>
            <person name="Mcbreen J.C."/>
            <person name="Conrad R.E."/>
            <person name="Kollar L.M."/>
            <person name="Olsson S."/>
            <person name="Huttunen S."/>
            <person name="Landis J.B."/>
            <person name="Wickett N.J."/>
            <person name="Johnson M.G."/>
            <person name="Rensing S.A."/>
            <person name="Grimwood J."/>
            <person name="Schmutz J."/>
            <person name="Mcdaniel S.F."/>
        </authorList>
    </citation>
    <scope>NUCLEOTIDE SEQUENCE</scope>
    <source>
        <strain evidence="3">R40</strain>
    </source>
</reference>
<keyword evidence="4" id="KW-1185">Reference proteome</keyword>
<evidence type="ECO:0000313" key="4">
    <source>
        <dbReference type="Proteomes" id="UP000822688"/>
    </source>
</evidence>
<feature type="compositionally biased region" description="Low complexity" evidence="1">
    <location>
        <begin position="81"/>
        <end position="99"/>
    </location>
</feature>
<protein>
    <recommendedName>
        <fullName evidence="5">Magnesium transporter CorA-like family protein</fullName>
    </recommendedName>
</protein>
<sequence length="578" mass="64719">MDSPGPYMYDPKLTNMGTLDLWRDGLLCAYEFIPAPTRKIKVGGEFNPQGPIEGRFDAEISLKQSHVLFDEPRMDSNRSQKSLAASSPSSSPKSPPSSLGTEIQGFVVRESLKKGDEKALSTSSHGNGGRLDHQPSGKKGQISQWIPIGWQRLAELFQGIQIDTEWPMDEGFSDNDDTLSVADLAQPYWQMRAGPTFWCHVDARHPKIQQFFLNAQWLHPAVSGALRDEKRLISDRMKHLLYEVPVRVAGGLLFELTGHSVGDPTRDEDDVPVVFRSWQSQNYLITSMHVKGVVNNLNVLGVLEVQDLVGAGGSEAPKCVQEVVAQLTSRLATWDDRMSRKHFFGAADEIELKYVNRKLNEDLALLSIILNQEVRRLATQVIRIKWSLHAREEIIHELMTHLKTENALNILKKVHKKTREMLEEQDEVRDRLFTVQDVMQSNVREKLQERSVRVTHNLSVIGGSGLLLSVLVGLFGINLDGIPGGSNSPHAFAIFSFILFALGAITCLLGIRRLGLKPPPSEEAVMNRKAELQDFVQQFQKAAEAHEKVHHVHSDASLTDSAKATVTDKNHDFYVLLQ</sequence>
<comment type="caution">
    <text evidence="3">The sequence shown here is derived from an EMBL/GenBank/DDBJ whole genome shotgun (WGS) entry which is preliminary data.</text>
</comment>
<feature type="transmembrane region" description="Helical" evidence="2">
    <location>
        <begin position="491"/>
        <end position="511"/>
    </location>
</feature>
<accession>A0A8T0H4A1</accession>